<name>T5A596_OPHSC</name>
<protein>
    <submittedName>
        <fullName evidence="1">Uncharacterized protein</fullName>
    </submittedName>
</protein>
<organism evidence="1 2">
    <name type="scientific">Ophiocordyceps sinensis (strain Co18 / CGMCC 3.14243)</name>
    <name type="common">Yarsagumba caterpillar fungus</name>
    <name type="synonym">Hirsutella sinensis</name>
    <dbReference type="NCBI Taxonomy" id="911162"/>
    <lineage>
        <taxon>Eukaryota</taxon>
        <taxon>Fungi</taxon>
        <taxon>Dikarya</taxon>
        <taxon>Ascomycota</taxon>
        <taxon>Pezizomycotina</taxon>
        <taxon>Sordariomycetes</taxon>
        <taxon>Hypocreomycetidae</taxon>
        <taxon>Hypocreales</taxon>
        <taxon>Ophiocordycipitaceae</taxon>
        <taxon>Ophiocordyceps</taxon>
    </lineage>
</organism>
<sequence>MLLRRRSSIPNLPREHFASLRSRLRPPIVGRFALGILDAGLQAHLESVAGSLVGLARSLRLAIELEGAFALPKALPVLGRAHGDYRHEAVVAGLAAPELVLEGEPRVLARVEFLPERRLLLGIPLRGPACVEFVLQPRLAASAVVQAGLALVQRCRVPVAGAGVSSSLPGDDDDKRRSSDPNGLVSDAVQAALPSAVEPLTSGAPHVRLTMLDARLRACRGEKRCNNIKTAGVYCTGTGLGFRHAFPSARLEQGRCRRRHRARLRRGLREGEGRRP</sequence>
<evidence type="ECO:0000313" key="2">
    <source>
        <dbReference type="Proteomes" id="UP000019374"/>
    </source>
</evidence>
<dbReference type="EMBL" id="KE652751">
    <property type="protein sequence ID" value="EQL00610.1"/>
    <property type="molecule type" value="Genomic_DNA"/>
</dbReference>
<gene>
    <name evidence="1" type="ORF">OCS_03683</name>
</gene>
<reference evidence="1 2" key="1">
    <citation type="journal article" date="2013" name="Chin. Sci. Bull.">
        <title>Genome survey uncovers the secrets of sex and lifestyle in caterpillar fungus.</title>
        <authorList>
            <person name="Hu X."/>
            <person name="Zhang Y."/>
            <person name="Xiao G."/>
            <person name="Zheng P."/>
            <person name="Xia Y."/>
            <person name="Zhang X."/>
            <person name="St Leger R.J."/>
            <person name="Liu X."/>
            <person name="Wang C."/>
        </authorList>
    </citation>
    <scope>NUCLEOTIDE SEQUENCE [LARGE SCALE GENOMIC DNA]</scope>
    <source>
        <strain evidence="2">Co18 / CGMCC 3.14243</strain>
        <tissue evidence="1">Fruit-body</tissue>
    </source>
</reference>
<accession>T5A596</accession>
<proteinExistence type="predicted"/>
<dbReference type="AlphaFoldDB" id="T5A596"/>
<dbReference type="Proteomes" id="UP000019374">
    <property type="component" value="Unassembled WGS sequence"/>
</dbReference>
<evidence type="ECO:0000313" key="1">
    <source>
        <dbReference type="EMBL" id="EQL00610.1"/>
    </source>
</evidence>
<dbReference type="HOGENOM" id="CLU_1008653_0_0_1"/>